<proteinExistence type="predicted"/>
<evidence type="ECO:0000313" key="7">
    <source>
        <dbReference type="Proteomes" id="UP000799779"/>
    </source>
</evidence>
<dbReference type="Pfam" id="PF16842">
    <property type="entry name" value="RRM_occluded"/>
    <property type="match status" value="1"/>
</dbReference>
<protein>
    <recommendedName>
        <fullName evidence="5">RRM domain-containing protein</fullName>
    </recommendedName>
</protein>
<evidence type="ECO:0000313" key="6">
    <source>
        <dbReference type="EMBL" id="KAF1993643.1"/>
    </source>
</evidence>
<dbReference type="OrthoDB" id="360390at2759"/>
<gene>
    <name evidence="6" type="ORF">P154DRAFT_449663</name>
</gene>
<dbReference type="InterPro" id="IPR003107">
    <property type="entry name" value="HAT"/>
</dbReference>
<evidence type="ECO:0000256" key="3">
    <source>
        <dbReference type="PROSITE-ProRule" id="PRU00176"/>
    </source>
</evidence>
<dbReference type="Pfam" id="PF00076">
    <property type="entry name" value="RRM_1"/>
    <property type="match status" value="3"/>
</dbReference>
<feature type="compositionally biased region" description="Polar residues" evidence="4">
    <location>
        <begin position="1"/>
        <end position="11"/>
    </location>
</feature>
<dbReference type="InterPro" id="IPR011990">
    <property type="entry name" value="TPR-like_helical_dom_sf"/>
</dbReference>
<feature type="region of interest" description="Disordered" evidence="4">
    <location>
        <begin position="1177"/>
        <end position="1259"/>
    </location>
</feature>
<feature type="domain" description="RRM" evidence="5">
    <location>
        <begin position="828"/>
        <end position="903"/>
    </location>
</feature>
<dbReference type="CDD" id="cd00590">
    <property type="entry name" value="RRM_SF"/>
    <property type="match status" value="1"/>
</dbReference>
<feature type="compositionally biased region" description="Basic and acidic residues" evidence="4">
    <location>
        <begin position="88"/>
        <end position="99"/>
    </location>
</feature>
<dbReference type="InterPro" id="IPR035979">
    <property type="entry name" value="RBD_domain_sf"/>
</dbReference>
<feature type="compositionally biased region" description="Polar residues" evidence="4">
    <location>
        <begin position="122"/>
        <end position="144"/>
    </location>
</feature>
<dbReference type="Proteomes" id="UP000799779">
    <property type="component" value="Unassembled WGS sequence"/>
</dbReference>
<dbReference type="SMART" id="SM00386">
    <property type="entry name" value="HAT"/>
    <property type="match status" value="2"/>
</dbReference>
<sequence length="1259" mass="141817">MDINSLLSPQDSPAPGTPPAAALRSPSLQQSPAHRSLRQHPPSRTPSNVGQPTSAYHTPTPPTLQPSVAASLNSRPLHGATSTPPVESHARIASPHDAHQTPPHHLLRQTSLRMETLADLASSMQHQQATSRQGTNTPQATQTQPSSRPSLGSLPSIPRSISGASGVDTIMTDARTFTALALDETSRAAAVEYDQKLVDTSRRDYSSHVGLVTVLHNGFQKLLQDAPSPATGGPVHDARLLDLQSVLRDAYENMAKYYALGEQLWQRRLEDAQATARTLEDHVHVLELYTKATEEEPRSSKIWASYATYCRYLVDVDPSSWREDDRDAAPELFTHGLLAGTLQDGARRVEDDLAEGNLVWDQYLDLLTDDLERAFDAGKLQDVTQAFLARLSKPHATWNETFGRYSSFVSRYNSERYEDIMQTATSHYAKIKEQYEHRRDHEFNLLQAAHGGDVNVEYAAMTEYIEWEKKTLGQFSLATVNGLYERAHLRFPEYAVLWEDHIHFLHKHSNRSIPEPFEDLVQRAVQHCPWSGYLWALRLTTAEKNGKDYEAIEDIKHSATKTGVLGYTDPEGLVQLEMAWCGYLLRRASNATEDQEDKENNFEMAIRSALELVQKSAPKWNDPQYRLARLYIKFHTVRHSPNHDEARSIWKQLTPHHCNETDFWHRYYTFEMVLGNTSHGLQPKEATLVLENALQYLETLDRPEQLIDIYTNHCNHHESVEKLQSATIEQRQAELLVARRRQREAVAQYAAATREHEMRLQEATMRDAPESEHQPQQELMEIDDPSTQTLKRTHDAATYGGAGEIDDTMSEAHSTKSAGREKRDREHALVVVSGLPEDIQLVQIRKFFSEAGTVKDIHFRDVDGRKFALVEFDEPDAADFAIARAESKNRIGDHELSIKPGQGTMLFVSNYPPVTTEQDIRKLFGRFGTILEVRFPSLKLNVTRRFCYIQFASQEEAAAAREMDGQKIGEGDDTGALIAKISDPNARKQRQGATEEGRELFIRHINFAMTAANLREEFGKFGPIEAVKLPIRGDGKNKGFGYVTYKDKKHADMAVTKMHGTKVWGLDLIVEISKPPATKHRGTFVNESGVGGEELAPAPVRERSLYVLDVPDTVNLAQIEQLAKPFKYKRINLLPKKQGAIIELHDVKDMAAARLTIDDFEIMPGRKLRLGSGAELKRSTEEYRPSYNPALSKKHNQPGKQPPQVSNFQPNTTFRKTKFAAMPGRKPDWGSQAEKAAEAGQEPSKTNADFRTMLFGKKD</sequence>
<keyword evidence="7" id="KW-1185">Reference proteome</keyword>
<feature type="region of interest" description="Disordered" evidence="4">
    <location>
        <begin position="120"/>
        <end position="159"/>
    </location>
</feature>
<dbReference type="GO" id="GO:0006396">
    <property type="term" value="P:RNA processing"/>
    <property type="evidence" value="ECO:0007669"/>
    <property type="project" value="InterPro"/>
</dbReference>
<dbReference type="AlphaFoldDB" id="A0A6A5VVT4"/>
<dbReference type="GO" id="GO:0003723">
    <property type="term" value="F:RNA binding"/>
    <property type="evidence" value="ECO:0007669"/>
    <property type="project" value="UniProtKB-UniRule"/>
</dbReference>
<feature type="compositionally biased region" description="Polar residues" evidence="4">
    <location>
        <begin position="1203"/>
        <end position="1214"/>
    </location>
</feature>
<accession>A0A6A5VVT4</accession>
<feature type="domain" description="RRM" evidence="5">
    <location>
        <begin position="998"/>
        <end position="1075"/>
    </location>
</feature>
<keyword evidence="2 3" id="KW-0694">RNA-binding</keyword>
<feature type="domain" description="RRM" evidence="5">
    <location>
        <begin position="904"/>
        <end position="984"/>
    </location>
</feature>
<dbReference type="PANTHER" id="PTHR24012">
    <property type="entry name" value="RNA BINDING PROTEIN"/>
    <property type="match status" value="1"/>
</dbReference>
<dbReference type="Gene3D" id="1.25.40.10">
    <property type="entry name" value="Tetratricopeptide repeat domain"/>
    <property type="match status" value="2"/>
</dbReference>
<name>A0A6A5VVT4_9PLEO</name>
<dbReference type="Gene3D" id="3.30.70.330">
    <property type="match status" value="3"/>
</dbReference>
<evidence type="ECO:0000256" key="2">
    <source>
        <dbReference type="ARBA" id="ARBA00022884"/>
    </source>
</evidence>
<feature type="region of interest" description="Disordered" evidence="4">
    <location>
        <begin position="1"/>
        <end position="104"/>
    </location>
</feature>
<dbReference type="PROSITE" id="PS50102">
    <property type="entry name" value="RRM"/>
    <property type="match status" value="3"/>
</dbReference>
<dbReference type="InterPro" id="IPR000504">
    <property type="entry name" value="RRM_dom"/>
</dbReference>
<dbReference type="InterPro" id="IPR012677">
    <property type="entry name" value="Nucleotide-bd_a/b_plait_sf"/>
</dbReference>
<dbReference type="EMBL" id="ML977693">
    <property type="protein sequence ID" value="KAF1993643.1"/>
    <property type="molecule type" value="Genomic_DNA"/>
</dbReference>
<feature type="compositionally biased region" description="Polar residues" evidence="4">
    <location>
        <begin position="65"/>
        <end position="85"/>
    </location>
</feature>
<reference evidence="6" key="1">
    <citation type="journal article" date="2020" name="Stud. Mycol.">
        <title>101 Dothideomycetes genomes: a test case for predicting lifestyles and emergence of pathogens.</title>
        <authorList>
            <person name="Haridas S."/>
            <person name="Albert R."/>
            <person name="Binder M."/>
            <person name="Bloem J."/>
            <person name="Labutti K."/>
            <person name="Salamov A."/>
            <person name="Andreopoulos B."/>
            <person name="Baker S."/>
            <person name="Barry K."/>
            <person name="Bills G."/>
            <person name="Bluhm B."/>
            <person name="Cannon C."/>
            <person name="Castanera R."/>
            <person name="Culley D."/>
            <person name="Daum C."/>
            <person name="Ezra D."/>
            <person name="Gonzalez J."/>
            <person name="Henrissat B."/>
            <person name="Kuo A."/>
            <person name="Liang C."/>
            <person name="Lipzen A."/>
            <person name="Lutzoni F."/>
            <person name="Magnuson J."/>
            <person name="Mondo S."/>
            <person name="Nolan M."/>
            <person name="Ohm R."/>
            <person name="Pangilinan J."/>
            <person name="Park H.-J."/>
            <person name="Ramirez L."/>
            <person name="Alfaro M."/>
            <person name="Sun H."/>
            <person name="Tritt A."/>
            <person name="Yoshinaga Y."/>
            <person name="Zwiers L.-H."/>
            <person name="Turgeon B."/>
            <person name="Goodwin S."/>
            <person name="Spatafora J."/>
            <person name="Crous P."/>
            <person name="Grigoriev I."/>
        </authorList>
    </citation>
    <scope>NUCLEOTIDE SEQUENCE</scope>
    <source>
        <strain evidence="6">CBS 123094</strain>
    </source>
</reference>
<organism evidence="6 7">
    <name type="scientific">Amniculicola lignicola CBS 123094</name>
    <dbReference type="NCBI Taxonomy" id="1392246"/>
    <lineage>
        <taxon>Eukaryota</taxon>
        <taxon>Fungi</taxon>
        <taxon>Dikarya</taxon>
        <taxon>Ascomycota</taxon>
        <taxon>Pezizomycotina</taxon>
        <taxon>Dothideomycetes</taxon>
        <taxon>Pleosporomycetidae</taxon>
        <taxon>Pleosporales</taxon>
        <taxon>Amniculicolaceae</taxon>
        <taxon>Amniculicola</taxon>
    </lineage>
</organism>
<feature type="compositionally biased region" description="Polar residues" evidence="4">
    <location>
        <begin position="45"/>
        <end position="57"/>
    </location>
</feature>
<dbReference type="SUPFAM" id="SSF48452">
    <property type="entry name" value="TPR-like"/>
    <property type="match status" value="1"/>
</dbReference>
<evidence type="ECO:0000259" key="5">
    <source>
        <dbReference type="PROSITE" id="PS50102"/>
    </source>
</evidence>
<feature type="compositionally biased region" description="Low complexity" evidence="4">
    <location>
        <begin position="145"/>
        <end position="159"/>
    </location>
</feature>
<keyword evidence="1" id="KW-0677">Repeat</keyword>
<evidence type="ECO:0000256" key="4">
    <source>
        <dbReference type="SAM" id="MobiDB-lite"/>
    </source>
</evidence>
<dbReference type="SMART" id="SM00360">
    <property type="entry name" value="RRM"/>
    <property type="match status" value="4"/>
</dbReference>
<dbReference type="SUPFAM" id="SSF54928">
    <property type="entry name" value="RNA-binding domain, RBD"/>
    <property type="match status" value="3"/>
</dbReference>
<dbReference type="InterPro" id="IPR031766">
    <property type="entry name" value="RRM_occluded"/>
</dbReference>
<evidence type="ECO:0000256" key="1">
    <source>
        <dbReference type="ARBA" id="ARBA00022737"/>
    </source>
</evidence>